<reference evidence="2" key="3">
    <citation type="submission" date="2025-09" db="UniProtKB">
        <authorList>
            <consortium name="Ensembl"/>
        </authorList>
    </citation>
    <scope>IDENTIFICATION</scope>
    <source>
        <strain evidence="2">Hereford</strain>
    </source>
</reference>
<dbReference type="Pfam" id="PF15106">
    <property type="entry name" value="TMEM156"/>
    <property type="match status" value="1"/>
</dbReference>
<dbReference type="PANTHER" id="PTHR14788">
    <property type="entry name" value="TRANSMEMBRANE PROTEIN 156"/>
    <property type="match status" value="1"/>
</dbReference>
<dbReference type="AlphaFoldDB" id="A0AAA9TRG0"/>
<gene>
    <name evidence="2" type="primary">TMEM156</name>
</gene>
<evidence type="ECO:0000256" key="1">
    <source>
        <dbReference type="SAM" id="Phobius"/>
    </source>
</evidence>
<dbReference type="Ensembl" id="ENSBTAT00000101062.1">
    <property type="protein sequence ID" value="ENSBTAP00000100964.1"/>
    <property type="gene ID" value="ENSBTAG00000015649.8"/>
</dbReference>
<feature type="transmembrane region" description="Helical" evidence="1">
    <location>
        <begin position="6"/>
        <end position="25"/>
    </location>
</feature>
<reference evidence="2" key="1">
    <citation type="submission" date="2018-03" db="EMBL/GenBank/DDBJ databases">
        <title>ARS-UCD1.2.</title>
        <authorList>
            <person name="Rosen B.D."/>
            <person name="Bickhart D.M."/>
            <person name="Koren S."/>
            <person name="Schnabel R.D."/>
            <person name="Hall R."/>
            <person name="Zimin A."/>
            <person name="Dreischer C."/>
            <person name="Schultheiss S."/>
            <person name="Schroeder S.G."/>
            <person name="Elsik C.G."/>
            <person name="Couldrey C."/>
            <person name="Liu G.E."/>
            <person name="Van Tassell C.P."/>
            <person name="Phillippy A.M."/>
            <person name="Smith T.P.L."/>
            <person name="Medrano J.F."/>
        </authorList>
    </citation>
    <scope>NUCLEOTIDE SEQUENCE [LARGE SCALE GENOMIC DNA]</scope>
    <source>
        <strain evidence="2">Hereford</strain>
    </source>
</reference>
<dbReference type="GeneTree" id="ENSGT00390000017929"/>
<dbReference type="PANTHER" id="PTHR14788:SF5">
    <property type="entry name" value="TRANSMEMBRANE PROTEIN 156"/>
    <property type="match status" value="1"/>
</dbReference>
<dbReference type="InterPro" id="IPR029374">
    <property type="entry name" value="TMEM156"/>
</dbReference>
<name>A0AAA9TRG0_BOVIN</name>
<evidence type="ECO:0000313" key="2">
    <source>
        <dbReference type="Ensembl" id="ENSBTAP00000100964.1"/>
    </source>
</evidence>
<keyword evidence="3" id="KW-1185">Reference proteome</keyword>
<evidence type="ECO:0000313" key="3">
    <source>
        <dbReference type="Proteomes" id="UP000009136"/>
    </source>
</evidence>
<sequence>MTKTALLKLLLAIMIMFILILPEYFKAPKGNMLELSCLEVYLQQNFSYSFFSINASFVTFLQPIKETQTITGIFLNHSNFQNFTRICQDITSELKTCFSCLACESKGNTDFIFQEQTSKVLIMRGSMEVKSNNFHSPCQHFNFTVTPTVDHLEEYNLTCNLKTHTGRSAIKEEDPTEATSINRTCRIMEHPHNCINISFHLEMDAKNSICSMKITWYVLVLLVFIVLLIFIVNKILEGHRRVQKWQSHKYEPTSTLLRGSDSEKLRTLNVRVISAGFRKGRRTRDQIANICWIMEKAREFQKNIYFCFFDYAKAFDCVDHNKLWRILKEMGI</sequence>
<organism evidence="2 3">
    <name type="scientific">Bos taurus</name>
    <name type="common">Bovine</name>
    <dbReference type="NCBI Taxonomy" id="9913"/>
    <lineage>
        <taxon>Eukaryota</taxon>
        <taxon>Metazoa</taxon>
        <taxon>Chordata</taxon>
        <taxon>Craniata</taxon>
        <taxon>Vertebrata</taxon>
        <taxon>Euteleostomi</taxon>
        <taxon>Mammalia</taxon>
        <taxon>Eutheria</taxon>
        <taxon>Laurasiatheria</taxon>
        <taxon>Artiodactyla</taxon>
        <taxon>Ruminantia</taxon>
        <taxon>Pecora</taxon>
        <taxon>Bovidae</taxon>
        <taxon>Bovinae</taxon>
        <taxon>Bos</taxon>
    </lineage>
</organism>
<accession>A0AAA9TRG0</accession>
<keyword evidence="1" id="KW-0812">Transmembrane</keyword>
<keyword evidence="1" id="KW-0472">Membrane</keyword>
<dbReference type="Proteomes" id="UP000009136">
    <property type="component" value="Chromosome 6"/>
</dbReference>
<proteinExistence type="predicted"/>
<reference evidence="2" key="2">
    <citation type="submission" date="2025-08" db="UniProtKB">
        <authorList>
            <consortium name="Ensembl"/>
        </authorList>
    </citation>
    <scope>IDENTIFICATION</scope>
    <source>
        <strain evidence="2">Hereford</strain>
    </source>
</reference>
<keyword evidence="1" id="KW-1133">Transmembrane helix</keyword>
<feature type="transmembrane region" description="Helical" evidence="1">
    <location>
        <begin position="214"/>
        <end position="236"/>
    </location>
</feature>
<protein>
    <submittedName>
        <fullName evidence="2">Transmembrane protein 156</fullName>
    </submittedName>
</protein>